<name>A0ABT9VI33_9BACI</name>
<evidence type="ECO:0000256" key="1">
    <source>
        <dbReference type="SAM" id="Phobius"/>
    </source>
</evidence>
<keyword evidence="3" id="KW-1185">Reference proteome</keyword>
<protein>
    <recommendedName>
        <fullName evidence="4">DUF4305 domain-containing protein</fullName>
    </recommendedName>
</protein>
<evidence type="ECO:0000313" key="3">
    <source>
        <dbReference type="Proteomes" id="UP001224359"/>
    </source>
</evidence>
<comment type="caution">
    <text evidence="2">The sequence shown here is derived from an EMBL/GenBank/DDBJ whole genome shotgun (WGS) entry which is preliminary data.</text>
</comment>
<gene>
    <name evidence="2" type="ORF">J2S77_002633</name>
</gene>
<dbReference type="EMBL" id="JAUSTQ010000015">
    <property type="protein sequence ID" value="MDQ0160629.1"/>
    <property type="molecule type" value="Genomic_DNA"/>
</dbReference>
<evidence type="ECO:0008006" key="4">
    <source>
        <dbReference type="Google" id="ProtNLM"/>
    </source>
</evidence>
<reference evidence="2 3" key="1">
    <citation type="submission" date="2023-07" db="EMBL/GenBank/DDBJ databases">
        <title>Genomic Encyclopedia of Type Strains, Phase IV (KMG-IV): sequencing the most valuable type-strain genomes for metagenomic binning, comparative biology and taxonomic classification.</title>
        <authorList>
            <person name="Goeker M."/>
        </authorList>
    </citation>
    <scope>NUCLEOTIDE SEQUENCE [LARGE SCALE GENOMIC DNA]</scope>
    <source>
        <strain evidence="2 3">DSM 16460</strain>
    </source>
</reference>
<keyword evidence="1" id="KW-1133">Transmembrane helix</keyword>
<proteinExistence type="predicted"/>
<evidence type="ECO:0000313" key="2">
    <source>
        <dbReference type="EMBL" id="MDQ0160629.1"/>
    </source>
</evidence>
<feature type="transmembrane region" description="Helical" evidence="1">
    <location>
        <begin position="30"/>
        <end position="54"/>
    </location>
</feature>
<keyword evidence="1" id="KW-0812">Transmembrane</keyword>
<accession>A0ABT9VI33</accession>
<dbReference type="Pfam" id="PF14146">
    <property type="entry name" value="DUF4305"/>
    <property type="match status" value="1"/>
</dbReference>
<dbReference type="Proteomes" id="UP001224359">
    <property type="component" value="Unassembled WGS sequence"/>
</dbReference>
<dbReference type="InterPro" id="IPR025426">
    <property type="entry name" value="DUF4305"/>
</dbReference>
<organism evidence="2 3">
    <name type="scientific">Alkalibacillus salilacus</name>
    <dbReference type="NCBI Taxonomy" id="284582"/>
    <lineage>
        <taxon>Bacteria</taxon>
        <taxon>Bacillati</taxon>
        <taxon>Bacillota</taxon>
        <taxon>Bacilli</taxon>
        <taxon>Bacillales</taxon>
        <taxon>Bacillaceae</taxon>
        <taxon>Alkalibacillus</taxon>
    </lineage>
</organism>
<feature type="transmembrane region" description="Helical" evidence="1">
    <location>
        <begin position="7"/>
        <end position="24"/>
    </location>
</feature>
<sequence length="64" mass="7182">MKISQTALAWIYVLMGVLFVYLAVETAETTIWNFGTMVFAFIAAVDFGVAIRLFTVKQAMKKSK</sequence>
<keyword evidence="1" id="KW-0472">Membrane</keyword>
<dbReference type="RefSeq" id="WP_306978027.1">
    <property type="nucleotide sequence ID" value="NZ_JAUSTQ010000015.1"/>
</dbReference>